<dbReference type="InterPro" id="IPR018044">
    <property type="entry name" value="Peptidase_S11"/>
</dbReference>
<dbReference type="PRINTS" id="PR00725">
    <property type="entry name" value="DADACBPTASE1"/>
</dbReference>
<keyword evidence="2" id="KW-0732">Signal</keyword>
<dbReference type="RefSeq" id="WP_069961211.1">
    <property type="nucleotide sequence ID" value="NZ_CP016094.1"/>
</dbReference>
<evidence type="ECO:0000256" key="9">
    <source>
        <dbReference type="RuleBase" id="RU004016"/>
    </source>
</evidence>
<keyword evidence="3 12" id="KW-0378">Hydrolase</keyword>
<dbReference type="Pfam" id="PF00768">
    <property type="entry name" value="Peptidase_S11"/>
    <property type="match status" value="1"/>
</dbReference>
<dbReference type="EMBL" id="CP016094">
    <property type="protein sequence ID" value="AOS43899.1"/>
    <property type="molecule type" value="Genomic_DNA"/>
</dbReference>
<dbReference type="PATRIC" id="fig|1838286.3.peg.961"/>
<keyword evidence="5" id="KW-0573">Peptidoglycan synthesis</keyword>
<evidence type="ECO:0000313" key="12">
    <source>
        <dbReference type="EMBL" id="AOS43899.1"/>
    </source>
</evidence>
<evidence type="ECO:0000256" key="7">
    <source>
        <dbReference type="PIRSR" id="PIRSR618044-1"/>
    </source>
</evidence>
<organism evidence="12 13">
    <name type="scientific">Lacunisphaera limnophila</name>
    <dbReference type="NCBI Taxonomy" id="1838286"/>
    <lineage>
        <taxon>Bacteria</taxon>
        <taxon>Pseudomonadati</taxon>
        <taxon>Verrucomicrobiota</taxon>
        <taxon>Opitutia</taxon>
        <taxon>Opitutales</taxon>
        <taxon>Opitutaceae</taxon>
        <taxon>Lacunisphaera</taxon>
    </lineage>
</organism>
<keyword evidence="6" id="KW-0961">Cell wall biogenesis/degradation</keyword>
<dbReference type="AlphaFoldDB" id="A0A1D8ASM1"/>
<proteinExistence type="inferred from homology"/>
<evidence type="ECO:0000256" key="5">
    <source>
        <dbReference type="ARBA" id="ARBA00022984"/>
    </source>
</evidence>
<evidence type="ECO:0000256" key="6">
    <source>
        <dbReference type="ARBA" id="ARBA00023316"/>
    </source>
</evidence>
<comment type="similarity">
    <text evidence="1 9">Belongs to the peptidase S11 family.</text>
</comment>
<feature type="compositionally biased region" description="Low complexity" evidence="10">
    <location>
        <begin position="298"/>
        <end position="325"/>
    </location>
</feature>
<feature type="domain" description="Peptidase S11 D-alanyl-D-alanine carboxypeptidase A N-terminal" evidence="11">
    <location>
        <begin position="33"/>
        <end position="258"/>
    </location>
</feature>
<dbReference type="GO" id="GO:0009252">
    <property type="term" value="P:peptidoglycan biosynthetic process"/>
    <property type="evidence" value="ECO:0007669"/>
    <property type="project" value="UniProtKB-KW"/>
</dbReference>
<evidence type="ECO:0000313" key="13">
    <source>
        <dbReference type="Proteomes" id="UP000095228"/>
    </source>
</evidence>
<gene>
    <name evidence="12" type="primary">dacF</name>
    <name evidence="12" type="ORF">Verru16b_00957</name>
</gene>
<keyword evidence="13" id="KW-1185">Reference proteome</keyword>
<evidence type="ECO:0000256" key="2">
    <source>
        <dbReference type="ARBA" id="ARBA00022729"/>
    </source>
</evidence>
<name>A0A1D8ASM1_9BACT</name>
<evidence type="ECO:0000256" key="8">
    <source>
        <dbReference type="PIRSR" id="PIRSR618044-2"/>
    </source>
</evidence>
<feature type="active site" description="Acyl-ester intermediate" evidence="7">
    <location>
        <position position="58"/>
    </location>
</feature>
<keyword evidence="12" id="KW-0121">Carboxypeptidase</keyword>
<evidence type="ECO:0000256" key="4">
    <source>
        <dbReference type="ARBA" id="ARBA00022960"/>
    </source>
</evidence>
<dbReference type="Gene3D" id="3.40.710.10">
    <property type="entry name" value="DD-peptidase/beta-lactamase superfamily"/>
    <property type="match status" value="1"/>
</dbReference>
<dbReference type="OrthoDB" id="9791132at2"/>
<dbReference type="InterPro" id="IPR001967">
    <property type="entry name" value="Peptidase_S11_N"/>
</dbReference>
<dbReference type="EC" id="3.4.16.4" evidence="12"/>
<protein>
    <submittedName>
        <fullName evidence="12">D-alanyl-D-alanine carboxypeptidase DacF</fullName>
        <ecNumber evidence="12">3.4.16.4</ecNumber>
    </submittedName>
</protein>
<dbReference type="GO" id="GO:0006508">
    <property type="term" value="P:proteolysis"/>
    <property type="evidence" value="ECO:0007669"/>
    <property type="project" value="InterPro"/>
</dbReference>
<evidence type="ECO:0000256" key="1">
    <source>
        <dbReference type="ARBA" id="ARBA00007164"/>
    </source>
</evidence>
<sequence length="342" mass="36062">MNFLQRVVVVGLVAGTAVASFAIEKVSRNPYLSAIVTDAATGAVLIEENADARGFPASITKLMTFFVVIDQVESGRIALTDPVTVSAEAARTGGSQVYLKQGEVFTVDDLLHALMIQSANDAAVALATHAAGSREAFVELMNAKARALGMTSTTFHSPHGLPPSKGQSPDVTTARDLARLSRELIRHGQVLRYSSIKERAFREVAAEPFIMRNHNGLLTAFPGCDGLKTGYFSAGGFSLAATAERNGRRLIAVVLGSEQRVVRDVKARELLERGFATVPPAMPVVSVAAPAPAPAAPPAKAAPMPTVKTVPADPAPAARAEQASTPKEPVVIFRVIPPEKKP</sequence>
<dbReference type="GO" id="GO:0071555">
    <property type="term" value="P:cell wall organization"/>
    <property type="evidence" value="ECO:0007669"/>
    <property type="project" value="UniProtKB-KW"/>
</dbReference>
<dbReference type="KEGG" id="obg:Verru16b_00957"/>
<evidence type="ECO:0000259" key="11">
    <source>
        <dbReference type="Pfam" id="PF00768"/>
    </source>
</evidence>
<dbReference type="SUPFAM" id="SSF56601">
    <property type="entry name" value="beta-lactamase/transpeptidase-like"/>
    <property type="match status" value="1"/>
</dbReference>
<keyword evidence="12" id="KW-0645">Protease</keyword>
<dbReference type="PANTHER" id="PTHR21581:SF6">
    <property type="entry name" value="TRAFFICKING PROTEIN PARTICLE COMPLEX SUBUNIT 12"/>
    <property type="match status" value="1"/>
</dbReference>
<accession>A0A1D8ASM1</accession>
<dbReference type="InterPro" id="IPR012338">
    <property type="entry name" value="Beta-lactam/transpept-like"/>
</dbReference>
<feature type="binding site" evidence="8">
    <location>
        <position position="228"/>
    </location>
    <ligand>
        <name>substrate</name>
    </ligand>
</feature>
<dbReference type="GO" id="GO:0008360">
    <property type="term" value="P:regulation of cell shape"/>
    <property type="evidence" value="ECO:0007669"/>
    <property type="project" value="UniProtKB-KW"/>
</dbReference>
<dbReference type="PANTHER" id="PTHR21581">
    <property type="entry name" value="D-ALANYL-D-ALANINE CARBOXYPEPTIDASE"/>
    <property type="match status" value="1"/>
</dbReference>
<evidence type="ECO:0000256" key="10">
    <source>
        <dbReference type="SAM" id="MobiDB-lite"/>
    </source>
</evidence>
<feature type="active site" description="Proton acceptor" evidence="7">
    <location>
        <position position="61"/>
    </location>
</feature>
<dbReference type="Proteomes" id="UP000095228">
    <property type="component" value="Chromosome"/>
</dbReference>
<keyword evidence="4" id="KW-0133">Cell shape</keyword>
<dbReference type="GO" id="GO:0009002">
    <property type="term" value="F:serine-type D-Ala-D-Ala carboxypeptidase activity"/>
    <property type="evidence" value="ECO:0007669"/>
    <property type="project" value="UniProtKB-EC"/>
</dbReference>
<reference evidence="12 13" key="1">
    <citation type="submission" date="2016-06" db="EMBL/GenBank/DDBJ databases">
        <title>Three novel species with peptidoglycan cell walls form the new genus Lacunisphaera gen. nov. in the family Opitutaceae of the verrucomicrobial subdivision 4.</title>
        <authorList>
            <person name="Rast P."/>
            <person name="Gloeckner I."/>
            <person name="Jogler M."/>
            <person name="Boedeker C."/>
            <person name="Jeske O."/>
            <person name="Wiegand S."/>
            <person name="Reinhardt R."/>
            <person name="Schumann P."/>
            <person name="Rohde M."/>
            <person name="Spring S."/>
            <person name="Gloeckner F.O."/>
            <person name="Jogler C."/>
        </authorList>
    </citation>
    <scope>NUCLEOTIDE SEQUENCE [LARGE SCALE GENOMIC DNA]</scope>
    <source>
        <strain evidence="12 13">IG16b</strain>
    </source>
</reference>
<feature type="active site" evidence="7">
    <location>
        <position position="118"/>
    </location>
</feature>
<feature type="region of interest" description="Disordered" evidence="10">
    <location>
        <begin position="290"/>
        <end position="325"/>
    </location>
</feature>
<evidence type="ECO:0000256" key="3">
    <source>
        <dbReference type="ARBA" id="ARBA00022801"/>
    </source>
</evidence>
<dbReference type="STRING" id="1838286.Verru16b_00957"/>